<dbReference type="AlphaFoldDB" id="I0EU81"/>
<protein>
    <recommendedName>
        <fullName evidence="3">Toxin-antitoxin protein</fullName>
    </recommendedName>
</protein>
<keyword evidence="2" id="KW-1185">Reference proteome</keyword>
<evidence type="ECO:0000313" key="2">
    <source>
        <dbReference type="Proteomes" id="UP000005013"/>
    </source>
</evidence>
<dbReference type="InterPro" id="IPR011067">
    <property type="entry name" value="Plasmid_toxin/cell-grow_inhib"/>
</dbReference>
<dbReference type="eggNOG" id="COG2337">
    <property type="taxonomic scope" value="Bacteria"/>
</dbReference>
<dbReference type="RefSeq" id="WP_014659979.1">
    <property type="nucleotide sequence ID" value="NC_017735.1"/>
</dbReference>
<accession>I0EU81</accession>
<dbReference type="Gene3D" id="2.30.30.110">
    <property type="match status" value="1"/>
</dbReference>
<dbReference type="HOGENOM" id="CLU_156414_0_0_7"/>
<name>I0EU81_HELCM</name>
<dbReference type="GO" id="GO:0003677">
    <property type="term" value="F:DNA binding"/>
    <property type="evidence" value="ECO:0007669"/>
    <property type="project" value="InterPro"/>
</dbReference>
<dbReference type="SUPFAM" id="SSF50118">
    <property type="entry name" value="Cell growth inhibitor/plasmid maintenance toxic component"/>
    <property type="match status" value="1"/>
</dbReference>
<organism evidence="1 2">
    <name type="scientific">Helicobacter cetorum (strain ATCC BAA-540 / CCUG 52418 / MIT 99-5656)</name>
    <dbReference type="NCBI Taxonomy" id="1163745"/>
    <lineage>
        <taxon>Bacteria</taxon>
        <taxon>Pseudomonadati</taxon>
        <taxon>Campylobacterota</taxon>
        <taxon>Epsilonproteobacteria</taxon>
        <taxon>Campylobacterales</taxon>
        <taxon>Helicobacteraceae</taxon>
        <taxon>Helicobacter</taxon>
    </lineage>
</organism>
<proteinExistence type="predicted"/>
<evidence type="ECO:0000313" key="1">
    <source>
        <dbReference type="EMBL" id="AFI06500.1"/>
    </source>
</evidence>
<dbReference type="OrthoDB" id="5325266at2"/>
<dbReference type="EMBL" id="CP003481">
    <property type="protein sequence ID" value="AFI06500.1"/>
    <property type="molecule type" value="Genomic_DNA"/>
</dbReference>
<dbReference type="Pfam" id="PF02452">
    <property type="entry name" value="PemK_toxin"/>
    <property type="match status" value="1"/>
</dbReference>
<dbReference type="Proteomes" id="UP000005013">
    <property type="component" value="Chromosome"/>
</dbReference>
<dbReference type="PATRIC" id="fig|1163745.3.peg.1593"/>
<gene>
    <name evidence="1" type="ordered locus">HCD_07565</name>
</gene>
<dbReference type="InterPro" id="IPR003477">
    <property type="entry name" value="PemK-like"/>
</dbReference>
<evidence type="ECO:0008006" key="3">
    <source>
        <dbReference type="Google" id="ProtNLM"/>
    </source>
</evidence>
<sequence>MNTPFDKWNEQKKRVNKFAPTKVKVGNIYWVSIGYNIGHEVYGKSISFTRPVLVLKVLSNKLFLGVPLSSQTKHRDKAYHYAFFDNNNTEQVALLHQIRTFDTRRSQGKIANVQNETLEIIKDKIKSEIL</sequence>
<dbReference type="KEGG" id="hcm:HCD_07565"/>
<dbReference type="STRING" id="1163745.HCD_07565"/>
<reference evidence="1 2" key="1">
    <citation type="journal article" date="2013" name="PLoS ONE">
        <title>Sequence Divergence and Conservation in Genomes ofHelicobacter cetorum Strains from a Dolphin and a Whale.</title>
        <authorList>
            <person name="Kersulyte D."/>
            <person name="Rossi M."/>
            <person name="Berg D.E."/>
        </authorList>
    </citation>
    <scope>NUCLEOTIDE SEQUENCE [LARGE SCALE GENOMIC DNA]</scope>
    <source>
        <strain evidence="1 2">MIT 99-5656</strain>
    </source>
</reference>